<evidence type="ECO:0000313" key="2">
    <source>
        <dbReference type="Proteomes" id="UP000059680"/>
    </source>
</evidence>
<accession>A0A0N7KQ20</accession>
<gene>
    <name evidence="1" type="ordered locus">Os08g0487400</name>
    <name evidence="1" type="ORF">OSNPB_080487400</name>
</gene>
<proteinExistence type="predicted"/>
<dbReference type="EMBL" id="AP014964">
    <property type="protein sequence ID" value="BAT05994.1"/>
    <property type="molecule type" value="Genomic_DNA"/>
</dbReference>
<organism evidence="1 2">
    <name type="scientific">Oryza sativa subsp. japonica</name>
    <name type="common">Rice</name>
    <dbReference type="NCBI Taxonomy" id="39947"/>
    <lineage>
        <taxon>Eukaryota</taxon>
        <taxon>Viridiplantae</taxon>
        <taxon>Streptophyta</taxon>
        <taxon>Embryophyta</taxon>
        <taxon>Tracheophyta</taxon>
        <taxon>Spermatophyta</taxon>
        <taxon>Magnoliopsida</taxon>
        <taxon>Liliopsida</taxon>
        <taxon>Poales</taxon>
        <taxon>Poaceae</taxon>
        <taxon>BOP clade</taxon>
        <taxon>Oryzoideae</taxon>
        <taxon>Oryzeae</taxon>
        <taxon>Oryzinae</taxon>
        <taxon>Oryza</taxon>
        <taxon>Oryza sativa</taxon>
    </lineage>
</organism>
<dbReference type="InParanoid" id="A0A0N7KQ20"/>
<protein>
    <submittedName>
        <fullName evidence="1">Os08g0487400 protein</fullName>
    </submittedName>
</protein>
<name>A0A0N7KQ20_ORYSJ</name>
<dbReference type="Proteomes" id="UP000059680">
    <property type="component" value="Chromosome 8"/>
</dbReference>
<evidence type="ECO:0000313" key="1">
    <source>
        <dbReference type="EMBL" id="BAT05994.1"/>
    </source>
</evidence>
<dbReference type="PaxDb" id="39947-A0A0N7KQ20"/>
<dbReference type="AlphaFoldDB" id="A0A0N7KQ20"/>
<keyword evidence="2" id="KW-1185">Reference proteome</keyword>
<reference evidence="2" key="1">
    <citation type="journal article" date="2005" name="Nature">
        <title>The map-based sequence of the rice genome.</title>
        <authorList>
            <consortium name="International rice genome sequencing project (IRGSP)"/>
            <person name="Matsumoto T."/>
            <person name="Wu J."/>
            <person name="Kanamori H."/>
            <person name="Katayose Y."/>
            <person name="Fujisawa M."/>
            <person name="Namiki N."/>
            <person name="Mizuno H."/>
            <person name="Yamamoto K."/>
            <person name="Antonio B.A."/>
            <person name="Baba T."/>
            <person name="Sakata K."/>
            <person name="Nagamura Y."/>
            <person name="Aoki H."/>
            <person name="Arikawa K."/>
            <person name="Arita K."/>
            <person name="Bito T."/>
            <person name="Chiden Y."/>
            <person name="Fujitsuka N."/>
            <person name="Fukunaka R."/>
            <person name="Hamada M."/>
            <person name="Harada C."/>
            <person name="Hayashi A."/>
            <person name="Hijishita S."/>
            <person name="Honda M."/>
            <person name="Hosokawa S."/>
            <person name="Ichikawa Y."/>
            <person name="Idonuma A."/>
            <person name="Iijima M."/>
            <person name="Ikeda M."/>
            <person name="Ikeno M."/>
            <person name="Ito K."/>
            <person name="Ito S."/>
            <person name="Ito T."/>
            <person name="Ito Y."/>
            <person name="Ito Y."/>
            <person name="Iwabuchi A."/>
            <person name="Kamiya K."/>
            <person name="Karasawa W."/>
            <person name="Kurita K."/>
            <person name="Katagiri S."/>
            <person name="Kikuta A."/>
            <person name="Kobayashi H."/>
            <person name="Kobayashi N."/>
            <person name="Machita K."/>
            <person name="Maehara T."/>
            <person name="Masukawa M."/>
            <person name="Mizubayashi T."/>
            <person name="Mukai Y."/>
            <person name="Nagasaki H."/>
            <person name="Nagata Y."/>
            <person name="Naito S."/>
            <person name="Nakashima M."/>
            <person name="Nakama Y."/>
            <person name="Nakamichi Y."/>
            <person name="Nakamura M."/>
            <person name="Meguro A."/>
            <person name="Negishi M."/>
            <person name="Ohta I."/>
            <person name="Ohta T."/>
            <person name="Okamoto M."/>
            <person name="Ono N."/>
            <person name="Saji S."/>
            <person name="Sakaguchi M."/>
            <person name="Sakai K."/>
            <person name="Shibata M."/>
            <person name="Shimokawa T."/>
            <person name="Song J."/>
            <person name="Takazaki Y."/>
            <person name="Terasawa K."/>
            <person name="Tsugane M."/>
            <person name="Tsuji K."/>
            <person name="Ueda S."/>
            <person name="Waki K."/>
            <person name="Yamagata H."/>
            <person name="Yamamoto M."/>
            <person name="Yamamoto S."/>
            <person name="Yamane H."/>
            <person name="Yoshiki S."/>
            <person name="Yoshihara R."/>
            <person name="Yukawa K."/>
            <person name="Zhong H."/>
            <person name="Yano M."/>
            <person name="Yuan Q."/>
            <person name="Ouyang S."/>
            <person name="Liu J."/>
            <person name="Jones K.M."/>
            <person name="Gansberger K."/>
            <person name="Moffat K."/>
            <person name="Hill J."/>
            <person name="Bera J."/>
            <person name="Fadrosh D."/>
            <person name="Jin S."/>
            <person name="Johri S."/>
            <person name="Kim M."/>
            <person name="Overton L."/>
            <person name="Reardon M."/>
            <person name="Tsitrin T."/>
            <person name="Vuong H."/>
            <person name="Weaver B."/>
            <person name="Ciecko A."/>
            <person name="Tallon L."/>
            <person name="Jackson J."/>
            <person name="Pai G."/>
            <person name="Aken S.V."/>
            <person name="Utterback T."/>
            <person name="Reidmuller S."/>
            <person name="Feldblyum T."/>
            <person name="Hsiao J."/>
            <person name="Zismann V."/>
            <person name="Iobst S."/>
            <person name="de Vazeille A.R."/>
            <person name="Buell C.R."/>
            <person name="Ying K."/>
            <person name="Li Y."/>
            <person name="Lu T."/>
            <person name="Huang Y."/>
            <person name="Zhao Q."/>
            <person name="Feng Q."/>
            <person name="Zhang L."/>
            <person name="Zhu J."/>
            <person name="Weng Q."/>
            <person name="Mu J."/>
            <person name="Lu Y."/>
            <person name="Fan D."/>
            <person name="Liu Y."/>
            <person name="Guan J."/>
            <person name="Zhang Y."/>
            <person name="Yu S."/>
            <person name="Liu X."/>
            <person name="Zhang Y."/>
            <person name="Hong G."/>
            <person name="Han B."/>
            <person name="Choisne N."/>
            <person name="Demange N."/>
            <person name="Orjeda G."/>
            <person name="Samain S."/>
            <person name="Cattolico L."/>
            <person name="Pelletier E."/>
            <person name="Couloux A."/>
            <person name="Segurens B."/>
            <person name="Wincker P."/>
            <person name="D'Hont A."/>
            <person name="Scarpelli C."/>
            <person name="Weissenbach J."/>
            <person name="Salanoubat M."/>
            <person name="Quetier F."/>
            <person name="Yu Y."/>
            <person name="Kim H.R."/>
            <person name="Rambo T."/>
            <person name="Currie J."/>
            <person name="Collura K."/>
            <person name="Luo M."/>
            <person name="Yang T."/>
            <person name="Ammiraju J.S.S."/>
            <person name="Engler F."/>
            <person name="Soderlund C."/>
            <person name="Wing R.A."/>
            <person name="Palmer L.E."/>
            <person name="de la Bastide M."/>
            <person name="Spiegel L."/>
            <person name="Nascimento L."/>
            <person name="Zutavern T."/>
            <person name="O'Shaughnessy A."/>
            <person name="Dike S."/>
            <person name="Dedhia N."/>
            <person name="Preston R."/>
            <person name="Balija V."/>
            <person name="McCombie W.R."/>
            <person name="Chow T."/>
            <person name="Chen H."/>
            <person name="Chung M."/>
            <person name="Chen C."/>
            <person name="Shaw J."/>
            <person name="Wu H."/>
            <person name="Hsiao K."/>
            <person name="Chao Y."/>
            <person name="Chu M."/>
            <person name="Cheng C."/>
            <person name="Hour A."/>
            <person name="Lee P."/>
            <person name="Lin S."/>
            <person name="Lin Y."/>
            <person name="Liou J."/>
            <person name="Liu S."/>
            <person name="Hsing Y."/>
            <person name="Raghuvanshi S."/>
            <person name="Mohanty A."/>
            <person name="Bharti A.K."/>
            <person name="Gaur A."/>
            <person name="Gupta V."/>
            <person name="Kumar D."/>
            <person name="Ravi V."/>
            <person name="Vij S."/>
            <person name="Kapur A."/>
            <person name="Khurana P."/>
            <person name="Khurana P."/>
            <person name="Khurana J.P."/>
            <person name="Tyagi A.K."/>
            <person name="Gaikwad K."/>
            <person name="Singh A."/>
            <person name="Dalal V."/>
            <person name="Srivastava S."/>
            <person name="Dixit A."/>
            <person name="Pal A.K."/>
            <person name="Ghazi I.A."/>
            <person name="Yadav M."/>
            <person name="Pandit A."/>
            <person name="Bhargava A."/>
            <person name="Sureshbabu K."/>
            <person name="Batra K."/>
            <person name="Sharma T.R."/>
            <person name="Mohapatra T."/>
            <person name="Singh N.K."/>
            <person name="Messing J."/>
            <person name="Nelson A.B."/>
            <person name="Fuks G."/>
            <person name="Kavchok S."/>
            <person name="Keizer G."/>
            <person name="Linton E."/>
            <person name="Llaca V."/>
            <person name="Song R."/>
            <person name="Tanyolac B."/>
            <person name="Young S."/>
            <person name="Ho-Il K."/>
            <person name="Hahn J.H."/>
            <person name="Sangsakoo G."/>
            <person name="Vanavichit A."/>
            <person name="de Mattos Luiz.A.T."/>
            <person name="Zimmer P.D."/>
            <person name="Malone G."/>
            <person name="Dellagostin O."/>
            <person name="de Oliveira A.C."/>
            <person name="Bevan M."/>
            <person name="Bancroft I."/>
            <person name="Minx P."/>
            <person name="Cordum H."/>
            <person name="Wilson R."/>
            <person name="Cheng Z."/>
            <person name="Jin W."/>
            <person name="Jiang J."/>
            <person name="Leong S.A."/>
            <person name="Iwama H."/>
            <person name="Gojobori T."/>
            <person name="Itoh T."/>
            <person name="Niimura Y."/>
            <person name="Fujii Y."/>
            <person name="Habara T."/>
            <person name="Sakai H."/>
            <person name="Sato Y."/>
            <person name="Wilson G."/>
            <person name="Kumar K."/>
            <person name="McCouch S."/>
            <person name="Juretic N."/>
            <person name="Hoen D."/>
            <person name="Wright S."/>
            <person name="Bruskiewich R."/>
            <person name="Bureau T."/>
            <person name="Miyao A."/>
            <person name="Hirochika H."/>
            <person name="Nishikawa T."/>
            <person name="Kadowaki K."/>
            <person name="Sugiura M."/>
            <person name="Burr B."/>
            <person name="Sasaki T."/>
        </authorList>
    </citation>
    <scope>NUCLEOTIDE SEQUENCE [LARGE SCALE GENOMIC DNA]</scope>
    <source>
        <strain evidence="2">cv. Nipponbare</strain>
    </source>
</reference>
<dbReference type="Gramene" id="Os08t0487400-00">
    <property type="protein sequence ID" value="Os08t0487400-00"/>
    <property type="gene ID" value="Os08g0487400"/>
</dbReference>
<sequence length="56" mass="6372">MTAPPMWLPFGGAERRETAAAELEPHARQLPDRRWPTCAVANKESYAFTCALRGRW</sequence>
<reference evidence="1 2" key="2">
    <citation type="journal article" date="2013" name="Plant Cell Physiol.">
        <title>Rice Annotation Project Database (RAP-DB): an integrative and interactive database for rice genomics.</title>
        <authorList>
            <person name="Sakai H."/>
            <person name="Lee S.S."/>
            <person name="Tanaka T."/>
            <person name="Numa H."/>
            <person name="Kim J."/>
            <person name="Kawahara Y."/>
            <person name="Wakimoto H."/>
            <person name="Yang C.C."/>
            <person name="Iwamoto M."/>
            <person name="Abe T."/>
            <person name="Yamada Y."/>
            <person name="Muto A."/>
            <person name="Inokuchi H."/>
            <person name="Ikemura T."/>
            <person name="Matsumoto T."/>
            <person name="Sasaki T."/>
            <person name="Itoh T."/>
        </authorList>
    </citation>
    <scope>NUCLEOTIDE SEQUENCE [LARGE SCALE GENOMIC DNA]</scope>
    <source>
        <strain evidence="2">cv. Nipponbare</strain>
    </source>
</reference>
<reference evidence="1 2" key="3">
    <citation type="journal article" date="2013" name="Rice">
        <title>Improvement of the Oryza sativa Nipponbare reference genome using next generation sequence and optical map data.</title>
        <authorList>
            <person name="Kawahara Y."/>
            <person name="de la Bastide M."/>
            <person name="Hamilton J.P."/>
            <person name="Kanamori H."/>
            <person name="McCombie W.R."/>
            <person name="Ouyang S."/>
            <person name="Schwartz D.C."/>
            <person name="Tanaka T."/>
            <person name="Wu J."/>
            <person name="Zhou S."/>
            <person name="Childs K.L."/>
            <person name="Davidson R.M."/>
            <person name="Lin H."/>
            <person name="Quesada-Ocampo L."/>
            <person name="Vaillancourt B."/>
            <person name="Sakai H."/>
            <person name="Lee S.S."/>
            <person name="Kim J."/>
            <person name="Numa H."/>
            <person name="Itoh T."/>
            <person name="Buell C.R."/>
            <person name="Matsumoto T."/>
        </authorList>
    </citation>
    <scope>NUCLEOTIDE SEQUENCE [LARGE SCALE GENOMIC DNA]</scope>
    <source>
        <strain evidence="2">cv. Nipponbare</strain>
    </source>
</reference>